<feature type="active site" evidence="8">
    <location>
        <position position="283"/>
    </location>
</feature>
<feature type="compositionally biased region" description="Basic residues" evidence="10">
    <location>
        <begin position="879"/>
        <end position="890"/>
    </location>
</feature>
<dbReference type="InterPro" id="IPR015590">
    <property type="entry name" value="Aldehyde_DH_dom"/>
</dbReference>
<feature type="compositionally biased region" description="Pro residues" evidence="10">
    <location>
        <begin position="1140"/>
        <end position="1149"/>
    </location>
</feature>
<evidence type="ECO:0000256" key="7">
    <source>
        <dbReference type="ARBA" id="ARBA00038982"/>
    </source>
</evidence>
<dbReference type="GO" id="GO:0004028">
    <property type="term" value="F:3-chloroallyl aldehyde dehydrogenase activity"/>
    <property type="evidence" value="ECO:0007669"/>
    <property type="project" value="TreeGrafter"/>
</dbReference>
<accession>A0AB34HXG0</accession>
<dbReference type="PROSITE" id="PS00070">
    <property type="entry name" value="ALDEHYDE_DEHYDR_CYS"/>
    <property type="match status" value="1"/>
</dbReference>
<keyword evidence="6 9" id="KW-0560">Oxidoreductase</keyword>
<dbReference type="GO" id="GO:0006081">
    <property type="term" value="P:aldehyde metabolic process"/>
    <property type="evidence" value="ECO:0007669"/>
    <property type="project" value="InterPro"/>
</dbReference>
<feature type="compositionally biased region" description="Low complexity" evidence="10">
    <location>
        <begin position="865"/>
        <end position="874"/>
    </location>
</feature>
<evidence type="ECO:0000256" key="6">
    <source>
        <dbReference type="ARBA" id="ARBA00023002"/>
    </source>
</evidence>
<dbReference type="PROSITE" id="PS00687">
    <property type="entry name" value="ALDEHYDE_DEHYDR_GLU"/>
    <property type="match status" value="1"/>
</dbReference>
<feature type="domain" description="Aldehyde dehydrogenase" evidence="11">
    <location>
        <begin position="169"/>
        <end position="329"/>
    </location>
</feature>
<evidence type="ECO:0000256" key="8">
    <source>
        <dbReference type="PROSITE-ProRule" id="PRU10007"/>
    </source>
</evidence>
<feature type="domain" description="Aldehyde dehydrogenase" evidence="11">
    <location>
        <begin position="482"/>
        <end position="556"/>
    </location>
</feature>
<feature type="region of interest" description="Disordered" evidence="10">
    <location>
        <begin position="100"/>
        <end position="123"/>
    </location>
</feature>
<evidence type="ECO:0000256" key="2">
    <source>
        <dbReference type="ARBA" id="ARBA00009986"/>
    </source>
</evidence>
<organism evidence="13 14">
    <name type="scientific">Eschrichtius robustus</name>
    <name type="common">California gray whale</name>
    <name type="synonym">Eschrichtius gibbosus</name>
    <dbReference type="NCBI Taxonomy" id="9764"/>
    <lineage>
        <taxon>Eukaryota</taxon>
        <taxon>Metazoa</taxon>
        <taxon>Chordata</taxon>
        <taxon>Craniata</taxon>
        <taxon>Vertebrata</taxon>
        <taxon>Euteleostomi</taxon>
        <taxon>Mammalia</taxon>
        <taxon>Eutheria</taxon>
        <taxon>Laurasiatheria</taxon>
        <taxon>Artiodactyla</taxon>
        <taxon>Whippomorpha</taxon>
        <taxon>Cetacea</taxon>
        <taxon>Mysticeti</taxon>
        <taxon>Eschrichtiidae</taxon>
        <taxon>Eschrichtius</taxon>
    </lineage>
</organism>
<keyword evidence="14" id="KW-1185">Reference proteome</keyword>
<dbReference type="AlphaFoldDB" id="A0AB34HXG0"/>
<dbReference type="Pfam" id="PF00171">
    <property type="entry name" value="Aldedh"/>
    <property type="match status" value="2"/>
</dbReference>
<feature type="region of interest" description="Disordered" evidence="10">
    <location>
        <begin position="1137"/>
        <end position="1176"/>
    </location>
</feature>
<evidence type="ECO:0000256" key="1">
    <source>
        <dbReference type="ARBA" id="ARBA00001947"/>
    </source>
</evidence>
<keyword evidence="3" id="KW-0479">Metal-binding</keyword>
<dbReference type="FunFam" id="3.40.605.10:FF:000004">
    <property type="entry name" value="Aldehyde dehydrogenase"/>
    <property type="match status" value="1"/>
</dbReference>
<evidence type="ECO:0000256" key="9">
    <source>
        <dbReference type="RuleBase" id="RU003345"/>
    </source>
</evidence>
<dbReference type="EMBL" id="JAIQCJ010000544">
    <property type="protein sequence ID" value="KAJ8795651.1"/>
    <property type="molecule type" value="Genomic_DNA"/>
</dbReference>
<dbReference type="Pfam" id="PF24827">
    <property type="entry name" value="AstE_AspA_cat"/>
    <property type="match status" value="1"/>
</dbReference>
<dbReference type="InterPro" id="IPR016162">
    <property type="entry name" value="Ald_DH_N"/>
</dbReference>
<dbReference type="InterPro" id="IPR055438">
    <property type="entry name" value="AstE_AspA_cat"/>
</dbReference>
<dbReference type="PANTHER" id="PTHR43570">
    <property type="entry name" value="ALDEHYDE DEHYDROGENASE"/>
    <property type="match status" value="1"/>
</dbReference>
<dbReference type="GO" id="GO:0016788">
    <property type="term" value="F:hydrolase activity, acting on ester bonds"/>
    <property type="evidence" value="ECO:0007669"/>
    <property type="project" value="InterPro"/>
</dbReference>
<dbReference type="SUPFAM" id="SSF53720">
    <property type="entry name" value="ALDH-like"/>
    <property type="match status" value="1"/>
</dbReference>
<dbReference type="Gene3D" id="3.40.630.10">
    <property type="entry name" value="Zn peptidases"/>
    <property type="match status" value="2"/>
</dbReference>
<dbReference type="InterPro" id="IPR012394">
    <property type="entry name" value="Aldehyde_DH_NAD(P)"/>
</dbReference>
<feature type="region of interest" description="Disordered" evidence="10">
    <location>
        <begin position="787"/>
        <end position="811"/>
    </location>
</feature>
<protein>
    <recommendedName>
        <fullName evidence="7">aldehyde dehydrogenase [NAD(P)(+)]</fullName>
        <ecNumber evidence="7">1.2.1.5</ecNumber>
    </recommendedName>
</protein>
<evidence type="ECO:0000256" key="5">
    <source>
        <dbReference type="ARBA" id="ARBA00022833"/>
    </source>
</evidence>
<dbReference type="PANTHER" id="PTHR43570:SF2">
    <property type="entry name" value="ALDEHYDE DEHYDROGENASE FAMILY 3 MEMBER B1"/>
    <property type="match status" value="1"/>
</dbReference>
<dbReference type="InterPro" id="IPR016160">
    <property type="entry name" value="Ald_DH_CS_CYS"/>
</dbReference>
<keyword evidence="5" id="KW-0862">Zinc</keyword>
<proteinExistence type="inferred from homology"/>
<evidence type="ECO:0000313" key="13">
    <source>
        <dbReference type="EMBL" id="KAJ8795651.1"/>
    </source>
</evidence>
<evidence type="ECO:0000259" key="11">
    <source>
        <dbReference type="Pfam" id="PF00171"/>
    </source>
</evidence>
<sequence length="1184" mass="127570">MDPFADTLQRLREAFGSGCTRPAEFRAAQLKGLSCFLCKRTGASAGGAGAGPAQGGPDPRIPPPQSAFGGDISELILCQNEVDLALKNLHTWMKDEPVAKNTVSPQARRGQLQGGSAQAQGESLTFSGPLSPCGDSTAQAARGPWGSGLWGDAWWGLTVRPTPQLPQLDSAFLRKEPFGLVLITAPWNYPLYLTLVPLVGALAAGSCALLKPSEISKSTEKVLAVVLPPYLDQSCFAVVLGGPEETGQLLEHKFDYILFTRGPRVGRIVMAAAAKRLTPVTLELGGKNPCYMDDNCDPQTVANRVAFFRYFNSGQTCVAPDYILVPSPVSMAKTPRAPQIWGRIISEKNFQRLRGLLSCGRVAIGGQSDESDRYVVFRLAVSEPVTPRLSTLAQALDSPSSDPRVLGPRLQTSAPSSAAPGGHDPRSYEPTVPGSELQQPVLSIRYAVNRAAPVSWAERLRGWHCSPTGWDPGPRVRSPSDSPTVLVDVQETEPVMREEIFGPILPIMNVRSLDEAIDFINRREKPLALYTFSNSNQVVNQVLHRISSGPFGGKEGFIYLTLPSLPLGGVAGPHFRAHADNSGMGSYHGKFSFDTFSHHRACLLSASGLEELKDIRYPPFSACKEKLLSWALGNQRCILLGAPYPSPVPHPHDPPALLLPRHSVAPQRQHRHFLPRDLLAHKYPSFQEVHTPALMAQEAETCIDRATHGNETASAYLARHWLRVPGEVQRLSFSTVPVLLASPVASAACCRYVGHDLSHAFTGSFLRANPDDPHELSRARYLNHLLGPKASGRPSTYPRPSQHHGLTWKAPTTFMPCTSATTYRRAQGGECSLRALPPHPTPTSSSTPEQPGALTRPSQPPAAEPRAPGRSSRTSGGGRRVRASTLRTRRERPWSCAPASRVLRANVFTRMRVLVAAAIDFIELFKRPPGSCWETKAQRGEGLAPGPRSQAPHRPLRPGPGGRDGLTDPASCTGMEMEAYGTVSSVDFPRTEAGDLAGTVHPQLRIFSGEDVLCEGESAMDPVFINEVAYYEEGIAFLQTEKLTFSVPALPSLASTPPGSLIQATPARPQPALLNSITPWSLYTPAAWPIHLPAGTAATLTSAIEQRDEKLPGDSIPAAPGQVSGSWGESFASAIQPSMLLPPPQPPDLPEALSAPAPPVNQAWPPADHPACPRDGPLPCVWAH</sequence>
<comment type="cofactor">
    <cofactor evidence="1">
        <name>Zn(2+)</name>
        <dbReference type="ChEBI" id="CHEBI:29105"/>
    </cofactor>
</comment>
<dbReference type="Gene3D" id="3.40.309.10">
    <property type="entry name" value="Aldehyde Dehydrogenase, Chain A, domain 2"/>
    <property type="match status" value="2"/>
</dbReference>
<evidence type="ECO:0000259" key="12">
    <source>
        <dbReference type="Pfam" id="PF24827"/>
    </source>
</evidence>
<reference evidence="13 14" key="1">
    <citation type="submission" date="2022-11" db="EMBL/GenBank/DDBJ databases">
        <title>Whole genome sequence of Eschrichtius robustus ER-17-0199.</title>
        <authorList>
            <person name="Bruniche-Olsen A."/>
            <person name="Black A.N."/>
            <person name="Fields C.J."/>
            <person name="Walden K."/>
            <person name="Dewoody J.A."/>
        </authorList>
    </citation>
    <scope>NUCLEOTIDE SEQUENCE [LARGE SCALE GENOMIC DNA]</scope>
    <source>
        <strain evidence="13">ER-17-0199</strain>
        <tissue evidence="13">Blubber</tissue>
    </source>
</reference>
<dbReference type="Gene3D" id="3.40.605.10">
    <property type="entry name" value="Aldehyde Dehydrogenase, Chain A, domain 1"/>
    <property type="match status" value="2"/>
</dbReference>
<dbReference type="InterPro" id="IPR016163">
    <property type="entry name" value="Ald_DH_C"/>
</dbReference>
<dbReference type="SUPFAM" id="SSF53187">
    <property type="entry name" value="Zn-dependent exopeptidases"/>
    <property type="match status" value="2"/>
</dbReference>
<feature type="domain" description="Succinylglutamate desuccinylase/Aspartoacylase catalytic" evidence="12">
    <location>
        <begin position="706"/>
        <end position="791"/>
    </location>
</feature>
<evidence type="ECO:0000256" key="4">
    <source>
        <dbReference type="ARBA" id="ARBA00022801"/>
    </source>
</evidence>
<evidence type="ECO:0000313" key="14">
    <source>
        <dbReference type="Proteomes" id="UP001159641"/>
    </source>
</evidence>
<name>A0AB34HXG0_ESCRO</name>
<dbReference type="GO" id="GO:0005737">
    <property type="term" value="C:cytoplasm"/>
    <property type="evidence" value="ECO:0007669"/>
    <property type="project" value="TreeGrafter"/>
</dbReference>
<dbReference type="GO" id="GO:0046872">
    <property type="term" value="F:metal ion binding"/>
    <property type="evidence" value="ECO:0007669"/>
    <property type="project" value="UniProtKB-KW"/>
</dbReference>
<evidence type="ECO:0000256" key="10">
    <source>
        <dbReference type="SAM" id="MobiDB-lite"/>
    </source>
</evidence>
<feature type="region of interest" description="Disordered" evidence="10">
    <location>
        <begin position="936"/>
        <end position="967"/>
    </location>
</feature>
<dbReference type="GO" id="GO:0004029">
    <property type="term" value="F:aldehyde dehydrogenase (NAD+) activity"/>
    <property type="evidence" value="ECO:0007669"/>
    <property type="project" value="TreeGrafter"/>
</dbReference>
<gene>
    <name evidence="13" type="ORF">J1605_002413</name>
</gene>
<dbReference type="EC" id="1.2.1.5" evidence="7"/>
<dbReference type="InterPro" id="IPR029510">
    <property type="entry name" value="Ald_DH_CS_GLU"/>
</dbReference>
<keyword evidence="4" id="KW-0378">Hydrolase</keyword>
<feature type="region of interest" description="Disordered" evidence="10">
    <location>
        <begin position="46"/>
        <end position="66"/>
    </location>
</feature>
<comment type="similarity">
    <text evidence="2 9">Belongs to the aldehyde dehydrogenase family.</text>
</comment>
<comment type="caution">
    <text evidence="13">The sequence shown here is derived from an EMBL/GenBank/DDBJ whole genome shotgun (WGS) entry which is preliminary data.</text>
</comment>
<feature type="region of interest" description="Disordered" evidence="10">
    <location>
        <begin position="831"/>
        <end position="895"/>
    </location>
</feature>
<feature type="region of interest" description="Disordered" evidence="10">
    <location>
        <begin position="394"/>
        <end position="434"/>
    </location>
</feature>
<evidence type="ECO:0000256" key="3">
    <source>
        <dbReference type="ARBA" id="ARBA00022723"/>
    </source>
</evidence>
<dbReference type="InterPro" id="IPR016161">
    <property type="entry name" value="Ald_DH/histidinol_DH"/>
</dbReference>
<feature type="compositionally biased region" description="Low complexity" evidence="10">
    <location>
        <begin position="106"/>
        <end position="123"/>
    </location>
</feature>
<dbReference type="Proteomes" id="UP001159641">
    <property type="component" value="Unassembled WGS sequence"/>
</dbReference>